<dbReference type="PANTHER" id="PTHR33744">
    <property type="entry name" value="CARBOHYDRATE DIACID REGULATOR"/>
    <property type="match status" value="1"/>
</dbReference>
<dbReference type="RefSeq" id="WP_406789449.1">
    <property type="nucleotide sequence ID" value="NZ_JBJIAA010000020.1"/>
</dbReference>
<feature type="domain" description="PucR C-terminal helix-turn-helix" evidence="2">
    <location>
        <begin position="339"/>
        <end position="392"/>
    </location>
</feature>
<evidence type="ECO:0000259" key="2">
    <source>
        <dbReference type="Pfam" id="PF13556"/>
    </source>
</evidence>
<evidence type="ECO:0000313" key="3">
    <source>
        <dbReference type="EMBL" id="MFL0252793.1"/>
    </source>
</evidence>
<dbReference type="InterPro" id="IPR051448">
    <property type="entry name" value="CdaR-like_regulators"/>
</dbReference>
<name>A0ABW8TKH3_9CLOT</name>
<keyword evidence="4" id="KW-1185">Reference proteome</keyword>
<gene>
    <name evidence="3" type="ORF">ACJDT4_20495</name>
</gene>
<protein>
    <submittedName>
        <fullName evidence="3">PucR family transcriptional regulator</fullName>
    </submittedName>
</protein>
<reference evidence="3 4" key="1">
    <citation type="submission" date="2024-11" db="EMBL/GenBank/DDBJ databases">
        <authorList>
            <person name="Heng Y.C."/>
            <person name="Lim A.C.H."/>
            <person name="Lee J.K.Y."/>
            <person name="Kittelmann S."/>
        </authorList>
    </citation>
    <scope>NUCLEOTIDE SEQUENCE [LARGE SCALE GENOMIC DNA]</scope>
    <source>
        <strain evidence="3 4">WILCCON 0114</strain>
    </source>
</reference>
<dbReference type="InterPro" id="IPR025736">
    <property type="entry name" value="PucR_C-HTH_dom"/>
</dbReference>
<comment type="caution">
    <text evidence="3">The sequence shown here is derived from an EMBL/GenBank/DDBJ whole genome shotgun (WGS) entry which is preliminary data.</text>
</comment>
<feature type="domain" description="Purine catabolism PurC-like" evidence="1">
    <location>
        <begin position="8"/>
        <end position="123"/>
    </location>
</feature>
<dbReference type="EMBL" id="JBJIAA010000020">
    <property type="protein sequence ID" value="MFL0252793.1"/>
    <property type="molecule type" value="Genomic_DNA"/>
</dbReference>
<dbReference type="Pfam" id="PF13556">
    <property type="entry name" value="HTH_30"/>
    <property type="match status" value="1"/>
</dbReference>
<dbReference type="InterPro" id="IPR012914">
    <property type="entry name" value="PucR_dom"/>
</dbReference>
<sequence length="399" mass="46120">MPLLIKNLFQLDSLTGIKLMTDQNGINNEIAWVNIMEILDEISYLQRDELLLTTGYKLDNENLNKDLIFRLHSKGLAGMGIQTGYYLNKIPKYIIDDGNKYNFPIFEIPKDLSFSIITQVVLKNAYAINIKLNNKIHSDNCKHIFESLKIDKKINFDDACHLKKSLQLNKASSLCLFILSVINTYDTLISENTLLNIINNLRNYFHGHDMLTIIEILDNKVMFLISSPKKLSAHTLSIELMHVLKATSKNESNLMLLIGGSNIFNSIENLRTAYKESCSSLLALEKIKVKTGICFYKYLSLFKTLGLINSDSYIAKSLQEKIYTLIEYDRLHNTNYFYTLKSFIDNEFNINLASEKIYIHRHTLKNRLEKMKQICDIDFDDCYSKLSLTLAIYLYELFS</sequence>
<dbReference type="PANTHER" id="PTHR33744:SF15">
    <property type="entry name" value="CARBOHYDRATE DIACID REGULATOR"/>
    <property type="match status" value="1"/>
</dbReference>
<organism evidence="3 4">
    <name type="scientific">Clostridium neuense</name>
    <dbReference type="NCBI Taxonomy" id="1728934"/>
    <lineage>
        <taxon>Bacteria</taxon>
        <taxon>Bacillati</taxon>
        <taxon>Bacillota</taxon>
        <taxon>Clostridia</taxon>
        <taxon>Eubacteriales</taxon>
        <taxon>Clostridiaceae</taxon>
        <taxon>Clostridium</taxon>
    </lineage>
</organism>
<dbReference type="InterPro" id="IPR042070">
    <property type="entry name" value="PucR_C-HTH_sf"/>
</dbReference>
<evidence type="ECO:0000313" key="4">
    <source>
        <dbReference type="Proteomes" id="UP001623592"/>
    </source>
</evidence>
<accession>A0ABW8TKH3</accession>
<dbReference type="Gene3D" id="1.10.10.2840">
    <property type="entry name" value="PucR C-terminal helix-turn-helix domain"/>
    <property type="match status" value="1"/>
</dbReference>
<evidence type="ECO:0000259" key="1">
    <source>
        <dbReference type="Pfam" id="PF07905"/>
    </source>
</evidence>
<proteinExistence type="predicted"/>
<dbReference type="Pfam" id="PF07905">
    <property type="entry name" value="PucR"/>
    <property type="match status" value="1"/>
</dbReference>
<dbReference type="Proteomes" id="UP001623592">
    <property type="component" value="Unassembled WGS sequence"/>
</dbReference>